<dbReference type="AlphaFoldDB" id="G2EE29"/>
<proteinExistence type="predicted"/>
<dbReference type="GO" id="GO:0030246">
    <property type="term" value="F:carbohydrate binding"/>
    <property type="evidence" value="ECO:0007669"/>
    <property type="project" value="InterPro"/>
</dbReference>
<dbReference type="Gene3D" id="2.60.40.680">
    <property type="match status" value="1"/>
</dbReference>
<dbReference type="InterPro" id="IPR008965">
    <property type="entry name" value="CBM2/CBM3_carb-bd_dom_sf"/>
</dbReference>
<feature type="domain" description="Cohesin" evidence="2">
    <location>
        <begin position="79"/>
        <end position="167"/>
    </location>
</feature>
<evidence type="ECO:0000259" key="3">
    <source>
        <dbReference type="Pfam" id="PF18962"/>
    </source>
</evidence>
<dbReference type="SUPFAM" id="SSF49384">
    <property type="entry name" value="Carbohydrate-binding domain"/>
    <property type="match status" value="1"/>
</dbReference>
<keyword evidence="5" id="KW-1185">Reference proteome</keyword>
<organism evidence="4 5">
    <name type="scientific">Bizionia argentinensis JUB59</name>
    <dbReference type="NCBI Taxonomy" id="1046627"/>
    <lineage>
        <taxon>Bacteria</taxon>
        <taxon>Pseudomonadati</taxon>
        <taxon>Bacteroidota</taxon>
        <taxon>Flavobacteriia</taxon>
        <taxon>Flavobacteriales</taxon>
        <taxon>Flavobacteriaceae</taxon>
        <taxon>Bizionia</taxon>
    </lineage>
</organism>
<dbReference type="InterPro" id="IPR026444">
    <property type="entry name" value="Secre_tail"/>
</dbReference>
<evidence type="ECO:0000313" key="4">
    <source>
        <dbReference type="EMBL" id="EGV43312.2"/>
    </source>
</evidence>
<gene>
    <name evidence="4" type="ORF">BZARG_2085</name>
</gene>
<dbReference type="EMBL" id="AFXZ01000032">
    <property type="protein sequence ID" value="EGV43312.2"/>
    <property type="molecule type" value="Genomic_DNA"/>
</dbReference>
<sequence>MSLIWDYFQETTKLMEIHKTIKTMKILKHNITYGLVVLLLTTLSAQSQTVELVASLDASPPFNNGQTFNYSLMSKGGPYRAIRLHIEYDPSIVQLNSLTQVFPFGIVLINDSNTPGVIKFEAAYFVSDITTDEVLFNVEFETLDNTQDTSIAHNYITLGTVVVSADGVDVLSSANDIFIARLSVSDNPKENAIKIYPNPVKSDLFISLGNSNKAIETIDIFSLAAKRVYKKSVDTDMLIDNTIRIRTHTLQNGLYFVSLTDSAGNNHVQKIVVNH</sequence>
<dbReference type="InterPro" id="IPR002102">
    <property type="entry name" value="Cohesin_dom"/>
</dbReference>
<dbReference type="STRING" id="1046627.BZARG_2085"/>
<dbReference type="NCBIfam" id="TIGR04183">
    <property type="entry name" value="Por_Secre_tail"/>
    <property type="match status" value="1"/>
</dbReference>
<dbReference type="GO" id="GO:0000272">
    <property type="term" value="P:polysaccharide catabolic process"/>
    <property type="evidence" value="ECO:0007669"/>
    <property type="project" value="InterPro"/>
</dbReference>
<protein>
    <submittedName>
        <fullName evidence="4">T9SS type A sorting domain-containing protein</fullName>
    </submittedName>
</protein>
<name>G2EE29_9FLAO</name>
<comment type="caution">
    <text evidence="4">The sequence shown here is derived from an EMBL/GenBank/DDBJ whole genome shotgun (WGS) entry which is preliminary data.</text>
</comment>
<keyword evidence="1" id="KW-0732">Signal</keyword>
<evidence type="ECO:0000256" key="1">
    <source>
        <dbReference type="ARBA" id="ARBA00022729"/>
    </source>
</evidence>
<reference evidence="4 5" key="1">
    <citation type="journal article" date="2008" name="Int. J. Syst. Evol. Microbiol.">
        <title>Bizionia argentinensis sp. nov., isolated from surface marine water in Antarctica.</title>
        <authorList>
            <person name="Bercovich A."/>
            <person name="Vazquez S.C."/>
            <person name="Yankilevich P."/>
            <person name="Coria S.H."/>
            <person name="Foti M."/>
            <person name="Hernandez E."/>
            <person name="Vidal A."/>
            <person name="Ruberto L."/>
            <person name="Melo C."/>
            <person name="Marenssi S."/>
            <person name="Criscuolo M."/>
            <person name="Memoli M."/>
            <person name="Arguelles M."/>
            <person name="Mac Cormack W.P."/>
        </authorList>
    </citation>
    <scope>NUCLEOTIDE SEQUENCE [LARGE SCALE GENOMIC DNA]</scope>
    <source>
        <strain evidence="4 5">JUB59</strain>
    </source>
</reference>
<dbReference type="Proteomes" id="UP000003730">
    <property type="component" value="Unassembled WGS sequence"/>
</dbReference>
<accession>G2EE29</accession>
<feature type="domain" description="Secretion system C-terminal sorting" evidence="3">
    <location>
        <begin position="195"/>
        <end position="273"/>
    </location>
</feature>
<dbReference type="Pfam" id="PF00963">
    <property type="entry name" value="Cohesin"/>
    <property type="match status" value="1"/>
</dbReference>
<dbReference type="Pfam" id="PF18962">
    <property type="entry name" value="Por_Secre_tail"/>
    <property type="match status" value="1"/>
</dbReference>
<evidence type="ECO:0000259" key="2">
    <source>
        <dbReference type="Pfam" id="PF00963"/>
    </source>
</evidence>
<evidence type="ECO:0000313" key="5">
    <source>
        <dbReference type="Proteomes" id="UP000003730"/>
    </source>
</evidence>